<evidence type="ECO:0000313" key="2">
    <source>
        <dbReference type="Proteomes" id="UP000759537"/>
    </source>
</evidence>
<dbReference type="GO" id="GO:0003924">
    <property type="term" value="F:GTPase activity"/>
    <property type="evidence" value="ECO:0007669"/>
    <property type="project" value="InterPro"/>
</dbReference>
<dbReference type="OrthoDB" id="3171587at2759"/>
<keyword evidence="2" id="KW-1185">Reference proteome</keyword>
<dbReference type="SUPFAM" id="SSF52540">
    <property type="entry name" value="P-loop containing nucleoside triphosphate hydrolases"/>
    <property type="match status" value="1"/>
</dbReference>
<dbReference type="InterPro" id="IPR001806">
    <property type="entry name" value="Small_GTPase"/>
</dbReference>
<dbReference type="AlphaFoldDB" id="A0A9P5JZL5"/>
<dbReference type="EMBL" id="WHVB01000017">
    <property type="protein sequence ID" value="KAF8474372.1"/>
    <property type="molecule type" value="Genomic_DNA"/>
</dbReference>
<proteinExistence type="predicted"/>
<gene>
    <name evidence="1" type="ORF">DFH94DRAFT_761786</name>
</gene>
<accession>A0A9P5JZL5</accession>
<reference evidence="1" key="2">
    <citation type="journal article" date="2020" name="Nat. Commun.">
        <title>Large-scale genome sequencing of mycorrhizal fungi provides insights into the early evolution of symbiotic traits.</title>
        <authorList>
            <person name="Miyauchi S."/>
            <person name="Kiss E."/>
            <person name="Kuo A."/>
            <person name="Drula E."/>
            <person name="Kohler A."/>
            <person name="Sanchez-Garcia M."/>
            <person name="Morin E."/>
            <person name="Andreopoulos B."/>
            <person name="Barry K.W."/>
            <person name="Bonito G."/>
            <person name="Buee M."/>
            <person name="Carver A."/>
            <person name="Chen C."/>
            <person name="Cichocki N."/>
            <person name="Clum A."/>
            <person name="Culley D."/>
            <person name="Crous P.W."/>
            <person name="Fauchery L."/>
            <person name="Girlanda M."/>
            <person name="Hayes R.D."/>
            <person name="Keri Z."/>
            <person name="LaButti K."/>
            <person name="Lipzen A."/>
            <person name="Lombard V."/>
            <person name="Magnuson J."/>
            <person name="Maillard F."/>
            <person name="Murat C."/>
            <person name="Nolan M."/>
            <person name="Ohm R.A."/>
            <person name="Pangilinan J."/>
            <person name="Pereira M.F."/>
            <person name="Perotto S."/>
            <person name="Peter M."/>
            <person name="Pfister S."/>
            <person name="Riley R."/>
            <person name="Sitrit Y."/>
            <person name="Stielow J.B."/>
            <person name="Szollosi G."/>
            <person name="Zifcakova L."/>
            <person name="Stursova M."/>
            <person name="Spatafora J.W."/>
            <person name="Tedersoo L."/>
            <person name="Vaario L.M."/>
            <person name="Yamada A."/>
            <person name="Yan M."/>
            <person name="Wang P."/>
            <person name="Xu J."/>
            <person name="Bruns T."/>
            <person name="Baldrian P."/>
            <person name="Vilgalys R."/>
            <person name="Dunand C."/>
            <person name="Henrissat B."/>
            <person name="Grigoriev I.V."/>
            <person name="Hibbett D."/>
            <person name="Nagy L.G."/>
            <person name="Martin F.M."/>
        </authorList>
    </citation>
    <scope>NUCLEOTIDE SEQUENCE</scope>
    <source>
        <strain evidence="1">Prilba</strain>
    </source>
</reference>
<sequence length="237" mass="26256">MSSHIDLGYTLLIIGSMDAGVRGIVSSYMEEVTPSSPPMSFLRANQKPVRLADNRILILDIIERPGDIFRECYGDLARTHGILLVYNPTSPVSFQYVVGFHEQLTRSKWRSLPVVLFSNTSAQPRVNSIKETHGRDLANTHSIPFLEASPGHPCPAPFPTLLSLVRQYYETSASKSFGEGVIDFFTVAAARVSHVTRPHFLASPVASKEPVECPPRAKRCNLPASFSAPRPARNFRH</sequence>
<reference evidence="1" key="1">
    <citation type="submission" date="2019-10" db="EMBL/GenBank/DDBJ databases">
        <authorList>
            <consortium name="DOE Joint Genome Institute"/>
            <person name="Kuo A."/>
            <person name="Miyauchi S."/>
            <person name="Kiss E."/>
            <person name="Drula E."/>
            <person name="Kohler A."/>
            <person name="Sanchez-Garcia M."/>
            <person name="Andreopoulos B."/>
            <person name="Barry K.W."/>
            <person name="Bonito G."/>
            <person name="Buee M."/>
            <person name="Carver A."/>
            <person name="Chen C."/>
            <person name="Cichocki N."/>
            <person name="Clum A."/>
            <person name="Culley D."/>
            <person name="Crous P.W."/>
            <person name="Fauchery L."/>
            <person name="Girlanda M."/>
            <person name="Hayes R."/>
            <person name="Keri Z."/>
            <person name="LaButti K."/>
            <person name="Lipzen A."/>
            <person name="Lombard V."/>
            <person name="Magnuson J."/>
            <person name="Maillard F."/>
            <person name="Morin E."/>
            <person name="Murat C."/>
            <person name="Nolan M."/>
            <person name="Ohm R."/>
            <person name="Pangilinan J."/>
            <person name="Pereira M."/>
            <person name="Perotto S."/>
            <person name="Peter M."/>
            <person name="Riley R."/>
            <person name="Sitrit Y."/>
            <person name="Stielow B."/>
            <person name="Szollosi G."/>
            <person name="Zifcakova L."/>
            <person name="Stursova M."/>
            <person name="Spatafora J.W."/>
            <person name="Tedersoo L."/>
            <person name="Vaario L.-M."/>
            <person name="Yamada A."/>
            <person name="Yan M."/>
            <person name="Wang P."/>
            <person name="Xu J."/>
            <person name="Bruns T."/>
            <person name="Baldrian P."/>
            <person name="Vilgalys R."/>
            <person name="Henrissat B."/>
            <person name="Grigoriev I.V."/>
            <person name="Hibbett D."/>
            <person name="Nagy L.G."/>
            <person name="Martin F.M."/>
        </authorList>
    </citation>
    <scope>NUCLEOTIDE SEQUENCE</scope>
    <source>
        <strain evidence="1">Prilba</strain>
    </source>
</reference>
<dbReference type="Proteomes" id="UP000759537">
    <property type="component" value="Unassembled WGS sequence"/>
</dbReference>
<name>A0A9P5JZL5_9AGAM</name>
<dbReference type="Pfam" id="PF00071">
    <property type="entry name" value="Ras"/>
    <property type="match status" value="1"/>
</dbReference>
<protein>
    <submittedName>
        <fullName evidence="1">Uncharacterized protein</fullName>
    </submittedName>
</protein>
<evidence type="ECO:0000313" key="1">
    <source>
        <dbReference type="EMBL" id="KAF8474372.1"/>
    </source>
</evidence>
<organism evidence="1 2">
    <name type="scientific">Russula ochroleuca</name>
    <dbReference type="NCBI Taxonomy" id="152965"/>
    <lineage>
        <taxon>Eukaryota</taxon>
        <taxon>Fungi</taxon>
        <taxon>Dikarya</taxon>
        <taxon>Basidiomycota</taxon>
        <taxon>Agaricomycotina</taxon>
        <taxon>Agaricomycetes</taxon>
        <taxon>Russulales</taxon>
        <taxon>Russulaceae</taxon>
        <taxon>Russula</taxon>
    </lineage>
</organism>
<comment type="caution">
    <text evidence="1">The sequence shown here is derived from an EMBL/GenBank/DDBJ whole genome shotgun (WGS) entry which is preliminary data.</text>
</comment>
<dbReference type="Gene3D" id="3.40.50.300">
    <property type="entry name" value="P-loop containing nucleotide triphosphate hydrolases"/>
    <property type="match status" value="1"/>
</dbReference>
<dbReference type="InterPro" id="IPR027417">
    <property type="entry name" value="P-loop_NTPase"/>
</dbReference>
<dbReference type="GO" id="GO:0005525">
    <property type="term" value="F:GTP binding"/>
    <property type="evidence" value="ECO:0007669"/>
    <property type="project" value="InterPro"/>
</dbReference>